<dbReference type="Proteomes" id="UP000504636">
    <property type="component" value="Unplaced"/>
</dbReference>
<reference evidence="4" key="2">
    <citation type="submission" date="2020-04" db="EMBL/GenBank/DDBJ databases">
        <authorList>
            <consortium name="NCBI Genome Project"/>
        </authorList>
    </citation>
    <scope>NUCLEOTIDE SEQUENCE</scope>
    <source>
        <strain evidence="4">CBS 304.34</strain>
    </source>
</reference>
<feature type="transmembrane region" description="Helical" evidence="1">
    <location>
        <begin position="74"/>
        <end position="95"/>
    </location>
</feature>
<keyword evidence="1" id="KW-0472">Membrane</keyword>
<protein>
    <submittedName>
        <fullName evidence="2 4">Uncharacterized protein</fullName>
    </submittedName>
</protein>
<keyword evidence="3" id="KW-1185">Reference proteome</keyword>
<reference evidence="4" key="3">
    <citation type="submission" date="2025-04" db="UniProtKB">
        <authorList>
            <consortium name="RefSeq"/>
        </authorList>
    </citation>
    <scope>IDENTIFICATION</scope>
    <source>
        <strain evidence="4">CBS 304.34</strain>
    </source>
</reference>
<proteinExistence type="predicted"/>
<dbReference type="RefSeq" id="XP_033571907.1">
    <property type="nucleotide sequence ID" value="XM_033712739.1"/>
</dbReference>
<gene>
    <name evidence="2 4" type="ORF">BDZ99DRAFT_146103</name>
</gene>
<evidence type="ECO:0000256" key="1">
    <source>
        <dbReference type="SAM" id="Phobius"/>
    </source>
</evidence>
<dbReference type="AlphaFoldDB" id="A0A6A6Y8Q1"/>
<keyword evidence="1" id="KW-0812">Transmembrane</keyword>
<feature type="transmembrane region" description="Helical" evidence="1">
    <location>
        <begin position="44"/>
        <end position="62"/>
    </location>
</feature>
<reference evidence="2 4" key="1">
    <citation type="journal article" date="2020" name="Stud. Mycol.">
        <title>101 Dothideomycetes genomes: a test case for predicting lifestyles and emergence of pathogens.</title>
        <authorList>
            <person name="Haridas S."/>
            <person name="Albert R."/>
            <person name="Binder M."/>
            <person name="Bloem J."/>
            <person name="Labutti K."/>
            <person name="Salamov A."/>
            <person name="Andreopoulos B."/>
            <person name="Baker S."/>
            <person name="Barry K."/>
            <person name="Bills G."/>
            <person name="Bluhm B."/>
            <person name="Cannon C."/>
            <person name="Castanera R."/>
            <person name="Culley D."/>
            <person name="Daum C."/>
            <person name="Ezra D."/>
            <person name="Gonzalez J."/>
            <person name="Henrissat B."/>
            <person name="Kuo A."/>
            <person name="Liang C."/>
            <person name="Lipzen A."/>
            <person name="Lutzoni F."/>
            <person name="Magnuson J."/>
            <person name="Mondo S."/>
            <person name="Nolan M."/>
            <person name="Ohm R."/>
            <person name="Pangilinan J."/>
            <person name="Park H.-J."/>
            <person name="Ramirez L."/>
            <person name="Alfaro M."/>
            <person name="Sun H."/>
            <person name="Tritt A."/>
            <person name="Yoshinaga Y."/>
            <person name="Zwiers L.-H."/>
            <person name="Turgeon B."/>
            <person name="Goodwin S."/>
            <person name="Spatafora J."/>
            <person name="Crous P."/>
            <person name="Grigoriev I."/>
        </authorList>
    </citation>
    <scope>NUCLEOTIDE SEQUENCE</scope>
    <source>
        <strain evidence="2 4">CBS 304.34</strain>
    </source>
</reference>
<name>A0A6A6Y8Q1_9PEZI</name>
<dbReference type="GeneID" id="54453632"/>
<evidence type="ECO:0000313" key="2">
    <source>
        <dbReference type="EMBL" id="KAF2804943.1"/>
    </source>
</evidence>
<organism evidence="2">
    <name type="scientific">Mytilinidion resinicola</name>
    <dbReference type="NCBI Taxonomy" id="574789"/>
    <lineage>
        <taxon>Eukaryota</taxon>
        <taxon>Fungi</taxon>
        <taxon>Dikarya</taxon>
        <taxon>Ascomycota</taxon>
        <taxon>Pezizomycotina</taxon>
        <taxon>Dothideomycetes</taxon>
        <taxon>Pleosporomycetidae</taxon>
        <taxon>Mytilinidiales</taxon>
        <taxon>Mytilinidiaceae</taxon>
        <taxon>Mytilinidion</taxon>
    </lineage>
</organism>
<evidence type="ECO:0000313" key="4">
    <source>
        <dbReference type="RefSeq" id="XP_033571907.1"/>
    </source>
</evidence>
<dbReference type="EMBL" id="MU003711">
    <property type="protein sequence ID" value="KAF2804943.1"/>
    <property type="molecule type" value="Genomic_DNA"/>
</dbReference>
<evidence type="ECO:0000313" key="3">
    <source>
        <dbReference type="Proteomes" id="UP000504636"/>
    </source>
</evidence>
<feature type="transmembrane region" description="Helical" evidence="1">
    <location>
        <begin position="9"/>
        <end position="32"/>
    </location>
</feature>
<dbReference type="OrthoDB" id="3685345at2759"/>
<accession>A0A6A6Y8Q1</accession>
<keyword evidence="1" id="KW-1133">Transmembrane helix</keyword>
<sequence length="252" mass="28942">MHSLKKQAILWLPTVAFFTTALYRVLALYLHSPLGRVYRRFTESPTLSLWIPILLLQIYTLLQCGNQPAKLEAAMFWSLLLTPLAIRCLTLLLALCSSEPYDDAMWPLVPIFSNSPGKPAAISIICDWLLWDRVYLGRYQDYCYDEASRSVTDVDGAVLHRFKPDQNPIYFPWRDLTVRLGYIHVIDNFLHVIWLRYFYADGPYTAHINNSELFTVLLVVQVAVYSYARRCTCVKLHDDVEAGGADDEKGDV</sequence>